<reference evidence="1" key="1">
    <citation type="submission" date="2014-05" db="EMBL/GenBank/DDBJ databases">
        <authorList>
            <person name="Chronopoulou M."/>
        </authorList>
    </citation>
    <scope>NUCLEOTIDE SEQUENCE</scope>
    <source>
        <tissue evidence="1">Whole organism</tissue>
    </source>
</reference>
<accession>A0A0K2UYX8</accession>
<dbReference type="EMBL" id="HACA01025711">
    <property type="protein sequence ID" value="CDW43072.1"/>
    <property type="molecule type" value="Transcribed_RNA"/>
</dbReference>
<evidence type="ECO:0000313" key="1">
    <source>
        <dbReference type="EMBL" id="CDW43072.1"/>
    </source>
</evidence>
<organism evidence="1">
    <name type="scientific">Lepeophtheirus salmonis</name>
    <name type="common">Salmon louse</name>
    <name type="synonym">Caligus salmonis</name>
    <dbReference type="NCBI Taxonomy" id="72036"/>
    <lineage>
        <taxon>Eukaryota</taxon>
        <taxon>Metazoa</taxon>
        <taxon>Ecdysozoa</taxon>
        <taxon>Arthropoda</taxon>
        <taxon>Crustacea</taxon>
        <taxon>Multicrustacea</taxon>
        <taxon>Hexanauplia</taxon>
        <taxon>Copepoda</taxon>
        <taxon>Siphonostomatoida</taxon>
        <taxon>Caligidae</taxon>
        <taxon>Lepeophtheirus</taxon>
    </lineage>
</organism>
<name>A0A0K2UYX8_LEPSM</name>
<proteinExistence type="predicted"/>
<protein>
    <submittedName>
        <fullName evidence="1">Uncharacterized protein</fullName>
    </submittedName>
</protein>
<sequence length="12" mass="1276">MLSNSKLANKGI</sequence>